<feature type="transmembrane region" description="Helical" evidence="8">
    <location>
        <begin position="149"/>
        <end position="170"/>
    </location>
</feature>
<dbReference type="Proteomes" id="UP000316184">
    <property type="component" value="Unassembled WGS sequence"/>
</dbReference>
<evidence type="ECO:0000256" key="2">
    <source>
        <dbReference type="ARBA" id="ARBA00008974"/>
    </source>
</evidence>
<gene>
    <name evidence="9" type="ORF">FHU35_12194</name>
</gene>
<organism evidence="9 10">
    <name type="scientific">Saccharopolyspora dendranthemae</name>
    <dbReference type="NCBI Taxonomy" id="1181886"/>
    <lineage>
        <taxon>Bacteria</taxon>
        <taxon>Bacillati</taxon>
        <taxon>Actinomycetota</taxon>
        <taxon>Actinomycetes</taxon>
        <taxon>Pseudonocardiales</taxon>
        <taxon>Pseudonocardiaceae</taxon>
        <taxon>Saccharopolyspora</taxon>
    </lineage>
</organism>
<dbReference type="OrthoDB" id="9809167at2"/>
<evidence type="ECO:0000256" key="4">
    <source>
        <dbReference type="ARBA" id="ARBA00022692"/>
    </source>
</evidence>
<feature type="transmembrane region" description="Helical" evidence="8">
    <location>
        <begin position="34"/>
        <end position="55"/>
    </location>
</feature>
<accession>A0A561U759</accession>
<dbReference type="Pfam" id="PF02133">
    <property type="entry name" value="Transp_cyt_pur"/>
    <property type="match status" value="1"/>
</dbReference>
<comment type="subcellular location">
    <subcellularLocation>
        <location evidence="1">Membrane</location>
        <topology evidence="1">Multi-pass membrane protein</topology>
    </subcellularLocation>
</comment>
<feature type="transmembrane region" description="Helical" evidence="8">
    <location>
        <begin position="450"/>
        <end position="468"/>
    </location>
</feature>
<feature type="transmembrane region" description="Helical" evidence="8">
    <location>
        <begin position="182"/>
        <end position="206"/>
    </location>
</feature>
<feature type="transmembrane region" description="Helical" evidence="8">
    <location>
        <begin position="363"/>
        <end position="385"/>
    </location>
</feature>
<evidence type="ECO:0000313" key="10">
    <source>
        <dbReference type="Proteomes" id="UP000316184"/>
    </source>
</evidence>
<feature type="transmembrane region" description="Helical" evidence="8">
    <location>
        <begin position="336"/>
        <end position="357"/>
    </location>
</feature>
<feature type="transmembrane region" description="Helical" evidence="8">
    <location>
        <begin position="61"/>
        <end position="85"/>
    </location>
</feature>
<feature type="transmembrane region" description="Helical" evidence="8">
    <location>
        <begin position="249"/>
        <end position="275"/>
    </location>
</feature>
<dbReference type="InterPro" id="IPR001248">
    <property type="entry name" value="Pur-cyt_permease"/>
</dbReference>
<dbReference type="EMBL" id="VIWX01000002">
    <property type="protein sequence ID" value="TWF95200.1"/>
    <property type="molecule type" value="Genomic_DNA"/>
</dbReference>
<keyword evidence="10" id="KW-1185">Reference proteome</keyword>
<reference evidence="9 10" key="1">
    <citation type="submission" date="2019-06" db="EMBL/GenBank/DDBJ databases">
        <title>Sequencing the genomes of 1000 actinobacteria strains.</title>
        <authorList>
            <person name="Klenk H.-P."/>
        </authorList>
    </citation>
    <scope>NUCLEOTIDE SEQUENCE [LARGE SCALE GENOMIC DNA]</scope>
    <source>
        <strain evidence="9 10">DSM 46699</strain>
    </source>
</reference>
<dbReference type="GO" id="GO:0005886">
    <property type="term" value="C:plasma membrane"/>
    <property type="evidence" value="ECO:0007669"/>
    <property type="project" value="TreeGrafter"/>
</dbReference>
<feature type="transmembrane region" description="Helical" evidence="8">
    <location>
        <begin position="123"/>
        <end position="143"/>
    </location>
</feature>
<dbReference type="GO" id="GO:0022857">
    <property type="term" value="F:transmembrane transporter activity"/>
    <property type="evidence" value="ECO:0007669"/>
    <property type="project" value="InterPro"/>
</dbReference>
<proteinExistence type="inferred from homology"/>
<dbReference type="Gene3D" id="1.10.4160.10">
    <property type="entry name" value="Hydantoin permease"/>
    <property type="match status" value="1"/>
</dbReference>
<keyword evidence="4 8" id="KW-0812">Transmembrane</keyword>
<feature type="transmembrane region" description="Helical" evidence="8">
    <location>
        <begin position="295"/>
        <end position="315"/>
    </location>
</feature>
<keyword evidence="6 7" id="KW-0472">Membrane</keyword>
<dbReference type="PIRSF" id="PIRSF002744">
    <property type="entry name" value="Pur-cyt_permease"/>
    <property type="match status" value="1"/>
</dbReference>
<evidence type="ECO:0000256" key="3">
    <source>
        <dbReference type="ARBA" id="ARBA00022448"/>
    </source>
</evidence>
<evidence type="ECO:0000256" key="8">
    <source>
        <dbReference type="SAM" id="Phobius"/>
    </source>
</evidence>
<name>A0A561U759_9PSEU</name>
<dbReference type="InterPro" id="IPR026030">
    <property type="entry name" value="Pur-cyt_permease_Fcy2/21/22"/>
</dbReference>
<evidence type="ECO:0000256" key="1">
    <source>
        <dbReference type="ARBA" id="ARBA00004141"/>
    </source>
</evidence>
<feature type="transmembrane region" description="Helical" evidence="8">
    <location>
        <begin position="406"/>
        <end position="430"/>
    </location>
</feature>
<dbReference type="PANTHER" id="PTHR31806:SF1">
    <property type="entry name" value="PURINE-CYTOSINE PERMEASE FCY2-RELATED"/>
    <property type="match status" value="1"/>
</dbReference>
<keyword evidence="3 7" id="KW-0813">Transport</keyword>
<sequence>MVRETTTETVESALEIRGIEPVPEGERTGHPMQLFWVWFAANISILGLPLGATLVAEGLAFWQAAIVAVIGSVGSFAIVGVVSIAGRRGGAPGLTLSRAVFGVHGNAGPTLVSLISRLGWETVNTTTAAFALLSLFTILFGTVGEAKATPVLTIVCIAIFELLTMVVSGLGHKVLVAVQRWATWIFGALNIVVAISLVTTIDWHAVGSASPAPVGVVIAGIGTIAAGTGIGWANAAADMSRYQSPAVKAGSLIASASVGAGIPLILLISLGSLLAAGDPALAEAGDPVAAIRAMLPAWMAVPYLIAAVGGLLLSNHLSVYSAGLTTLTMGINIKRVYAVAVDVVVTFLGSIYFMLVADSFYDPFVTFISLLAIPITAWLGVFLTDMLHRKSYDPVGLMDMRSSSSYWYRGGVEPRAFFAWALAIVVGYLFSSNDFFTGLLAETWFGENGLGWVITFVISAGVYALLGGSRKVAA</sequence>
<comment type="caution">
    <text evidence="9">The sequence shown here is derived from an EMBL/GenBank/DDBJ whole genome shotgun (WGS) entry which is preliminary data.</text>
</comment>
<dbReference type="RefSeq" id="WP_145738221.1">
    <property type="nucleotide sequence ID" value="NZ_VIWX01000002.1"/>
</dbReference>
<comment type="similarity">
    <text evidence="2 7">Belongs to the purine-cytosine permease (2.A.39) family.</text>
</comment>
<dbReference type="PANTHER" id="PTHR31806">
    <property type="entry name" value="PURINE-CYTOSINE PERMEASE FCY2-RELATED"/>
    <property type="match status" value="1"/>
</dbReference>
<dbReference type="AlphaFoldDB" id="A0A561U759"/>
<evidence type="ECO:0000256" key="5">
    <source>
        <dbReference type="ARBA" id="ARBA00022989"/>
    </source>
</evidence>
<feature type="transmembrane region" description="Helical" evidence="8">
    <location>
        <begin position="212"/>
        <end position="237"/>
    </location>
</feature>
<protein>
    <submittedName>
        <fullName evidence="9">Purine-cytosine permease-like protein</fullName>
    </submittedName>
</protein>
<evidence type="ECO:0000256" key="6">
    <source>
        <dbReference type="ARBA" id="ARBA00023136"/>
    </source>
</evidence>
<evidence type="ECO:0000313" key="9">
    <source>
        <dbReference type="EMBL" id="TWF95200.1"/>
    </source>
</evidence>
<evidence type="ECO:0000256" key="7">
    <source>
        <dbReference type="PIRNR" id="PIRNR002744"/>
    </source>
</evidence>
<keyword evidence="5 8" id="KW-1133">Transmembrane helix</keyword>